<keyword evidence="4" id="KW-0862">Zinc</keyword>
<evidence type="ECO:0000256" key="7">
    <source>
        <dbReference type="ARBA" id="ARBA00048505"/>
    </source>
</evidence>
<evidence type="ECO:0000313" key="10">
    <source>
        <dbReference type="Proteomes" id="UP000300879"/>
    </source>
</evidence>
<dbReference type="CDD" id="cd16275">
    <property type="entry name" value="BaeB-like_MBL-fold"/>
    <property type="match status" value="1"/>
</dbReference>
<dbReference type="RefSeq" id="WP_138227054.1">
    <property type="nucleotide sequence ID" value="NZ_CP040396.1"/>
</dbReference>
<dbReference type="EMBL" id="CP040396">
    <property type="protein sequence ID" value="QCT04330.1"/>
    <property type="molecule type" value="Genomic_DNA"/>
</dbReference>
<evidence type="ECO:0000256" key="2">
    <source>
        <dbReference type="ARBA" id="ARBA00022723"/>
    </source>
</evidence>
<dbReference type="PANTHER" id="PTHR46233:SF3">
    <property type="entry name" value="HYDROXYACYLGLUTATHIONE HYDROLASE GLOC"/>
    <property type="match status" value="1"/>
</dbReference>
<dbReference type="Pfam" id="PF00753">
    <property type="entry name" value="Lactamase_B"/>
    <property type="match status" value="1"/>
</dbReference>
<evidence type="ECO:0000256" key="4">
    <source>
        <dbReference type="ARBA" id="ARBA00022833"/>
    </source>
</evidence>
<dbReference type="InterPro" id="IPR036866">
    <property type="entry name" value="RibonucZ/Hydroxyglut_hydro"/>
</dbReference>
<evidence type="ECO:0000256" key="5">
    <source>
        <dbReference type="ARBA" id="ARBA00034221"/>
    </source>
</evidence>
<dbReference type="GO" id="GO:0046872">
    <property type="term" value="F:metal ion binding"/>
    <property type="evidence" value="ECO:0007669"/>
    <property type="project" value="UniProtKB-KW"/>
</dbReference>
<dbReference type="SMART" id="SM00849">
    <property type="entry name" value="Lactamase_B"/>
    <property type="match status" value="1"/>
</dbReference>
<dbReference type="AlphaFoldDB" id="A0A4P8XR26"/>
<dbReference type="InterPro" id="IPR051453">
    <property type="entry name" value="MBL_Glyoxalase_II"/>
</dbReference>
<comment type="catalytic activity">
    <reaction evidence="7">
        <text>3',5'-cyclic UMP + H2O = UMP + H(+)</text>
        <dbReference type="Rhea" id="RHEA:70575"/>
        <dbReference type="ChEBI" id="CHEBI:15377"/>
        <dbReference type="ChEBI" id="CHEBI:15378"/>
        <dbReference type="ChEBI" id="CHEBI:57865"/>
        <dbReference type="ChEBI" id="CHEBI:184387"/>
    </reaction>
    <physiologicalReaction direction="left-to-right" evidence="7">
        <dbReference type="Rhea" id="RHEA:70576"/>
    </physiologicalReaction>
</comment>
<evidence type="ECO:0000256" key="6">
    <source>
        <dbReference type="ARBA" id="ARBA00034301"/>
    </source>
</evidence>
<proteinExistence type="predicted"/>
<dbReference type="KEGG" id="palo:E6C60_3620"/>
<evidence type="ECO:0000256" key="1">
    <source>
        <dbReference type="ARBA" id="ARBA00001947"/>
    </source>
</evidence>
<organism evidence="9 10">
    <name type="scientific">Paenibacillus algicola</name>
    <dbReference type="NCBI Taxonomy" id="2565926"/>
    <lineage>
        <taxon>Bacteria</taxon>
        <taxon>Bacillati</taxon>
        <taxon>Bacillota</taxon>
        <taxon>Bacilli</taxon>
        <taxon>Bacillales</taxon>
        <taxon>Paenibacillaceae</taxon>
        <taxon>Paenibacillus</taxon>
    </lineage>
</organism>
<dbReference type="InterPro" id="IPR001279">
    <property type="entry name" value="Metallo-B-lactamas"/>
</dbReference>
<protein>
    <submittedName>
        <fullName evidence="9">Hydroxyacylglutathione hydrolase</fullName>
    </submittedName>
</protein>
<name>A0A4P8XR26_9BACL</name>
<evidence type="ECO:0000256" key="3">
    <source>
        <dbReference type="ARBA" id="ARBA00022801"/>
    </source>
</evidence>
<dbReference type="PANTHER" id="PTHR46233">
    <property type="entry name" value="HYDROXYACYLGLUTATHIONE HYDROLASE GLOC"/>
    <property type="match status" value="1"/>
</dbReference>
<comment type="cofactor">
    <cofactor evidence="1">
        <name>Zn(2+)</name>
        <dbReference type="ChEBI" id="CHEBI:29105"/>
    </cofactor>
</comment>
<dbReference type="SUPFAM" id="SSF56281">
    <property type="entry name" value="Metallo-hydrolase/oxidoreductase"/>
    <property type="match status" value="1"/>
</dbReference>
<dbReference type="OrthoDB" id="9802248at2"/>
<reference evidence="9 10" key="1">
    <citation type="submission" date="2019-05" db="EMBL/GenBank/DDBJ databases">
        <authorList>
            <person name="Chen C."/>
        </authorList>
    </citation>
    <scope>NUCLEOTIDE SEQUENCE [LARGE SCALE GENOMIC DNA]</scope>
    <source>
        <strain evidence="9 10">HB172198</strain>
    </source>
</reference>
<gene>
    <name evidence="9" type="ORF">E6C60_3620</name>
</gene>
<feature type="domain" description="Metallo-beta-lactamase" evidence="8">
    <location>
        <begin position="19"/>
        <end position="182"/>
    </location>
</feature>
<dbReference type="Proteomes" id="UP000300879">
    <property type="component" value="Chromosome"/>
</dbReference>
<sequence>MNRNTYQLEILRVCSGRYINYSYLIVDRKSRQAAVVDPAWQLEAIESALERYEAELSTILLTHSHKDHVHLVPPLCQRYAPHVFMMQKELDYYHFSAPSLYGLKDGEELKVGHTSITGLLTPGHTAGGGCYWLEGSLFTGDTIFTEGCGMCSSEGSDPVEMYYSVKRLQQLMPADTRVYPGHSFGERPGQSMSRLHEMNAYFQIASLEHFVSFRMRKGQTSLMSFH</sequence>
<evidence type="ECO:0000259" key="8">
    <source>
        <dbReference type="SMART" id="SM00849"/>
    </source>
</evidence>
<keyword evidence="10" id="KW-1185">Reference proteome</keyword>
<dbReference type="Gene3D" id="3.60.15.10">
    <property type="entry name" value="Ribonuclease Z/Hydroxyacylglutathione hydrolase-like"/>
    <property type="match status" value="1"/>
</dbReference>
<comment type="function">
    <text evidence="6">Counteracts the endogenous Pycsar antiviral defense system. Phosphodiesterase that enables metal-dependent hydrolysis of host cyclic nucleotide Pycsar defense signals such as cCMP and cUMP.</text>
</comment>
<comment type="catalytic activity">
    <reaction evidence="5">
        <text>3',5'-cyclic CMP + H2O = CMP + H(+)</text>
        <dbReference type="Rhea" id="RHEA:72675"/>
        <dbReference type="ChEBI" id="CHEBI:15377"/>
        <dbReference type="ChEBI" id="CHEBI:15378"/>
        <dbReference type="ChEBI" id="CHEBI:58003"/>
        <dbReference type="ChEBI" id="CHEBI:60377"/>
    </reaction>
    <physiologicalReaction direction="left-to-right" evidence="5">
        <dbReference type="Rhea" id="RHEA:72676"/>
    </physiologicalReaction>
</comment>
<keyword evidence="3 9" id="KW-0378">Hydrolase</keyword>
<accession>A0A4P8XR26</accession>
<dbReference type="GO" id="GO:0016787">
    <property type="term" value="F:hydrolase activity"/>
    <property type="evidence" value="ECO:0007669"/>
    <property type="project" value="UniProtKB-KW"/>
</dbReference>
<keyword evidence="2" id="KW-0479">Metal-binding</keyword>
<evidence type="ECO:0000313" key="9">
    <source>
        <dbReference type="EMBL" id="QCT04330.1"/>
    </source>
</evidence>